<evidence type="ECO:0000256" key="9">
    <source>
        <dbReference type="ARBA" id="ARBA00022840"/>
    </source>
</evidence>
<evidence type="ECO:0000259" key="14">
    <source>
        <dbReference type="PROSITE" id="PS50109"/>
    </source>
</evidence>
<dbReference type="SMART" id="SM00387">
    <property type="entry name" value="HATPase_c"/>
    <property type="match status" value="1"/>
</dbReference>
<keyword evidence="8" id="KW-0418">Kinase</keyword>
<dbReference type="AlphaFoldDB" id="A0A3G8MAI2"/>
<dbReference type="GO" id="GO:0004673">
    <property type="term" value="F:protein histidine kinase activity"/>
    <property type="evidence" value="ECO:0007669"/>
    <property type="project" value="UniProtKB-EC"/>
</dbReference>
<dbReference type="SUPFAM" id="SSF55874">
    <property type="entry name" value="ATPase domain of HSP90 chaperone/DNA topoisomerase II/histidine kinase"/>
    <property type="match status" value="1"/>
</dbReference>
<dbReference type="Pfam" id="PF07568">
    <property type="entry name" value="HisKA_2"/>
    <property type="match status" value="1"/>
</dbReference>
<dbReference type="PANTHER" id="PTHR41523">
    <property type="entry name" value="TWO-COMPONENT SYSTEM SENSOR PROTEIN"/>
    <property type="match status" value="1"/>
</dbReference>
<dbReference type="PROSITE" id="PS50109">
    <property type="entry name" value="HIS_KIN"/>
    <property type="match status" value="1"/>
</dbReference>
<sequence>MAWVAKVHRLSTKLQGPQAWLVAGAFFGASLAIRIVLTPWLDPIKFLTFYPAIAAATLLCGWTRGLAVLLLSAATAWYLFYPPAYSFEIKDASTVVALVGFLLVGGFLVVLVAGMTDLIKRLEFANLAQESLFQELQHRVANNLQVVVAMLQGVRRDLSDEATAEAIANAQDRIAMMSDLHRRLYDRTAYENGLAPLMTDVLHEVFRDLPVLVRVDIASDIDLSLDQMTAISLLVNEAAMNAAKHVFRKGAGTTFKVELLKQTDGLRLLIHDDGPGIRRDSAGERQSLGMSIMQAFARQLGGSLRLNGPTGTTLKVEFPSRSSH</sequence>
<dbReference type="Proteomes" id="UP000273982">
    <property type="component" value="Chromosome"/>
</dbReference>
<evidence type="ECO:0000256" key="5">
    <source>
        <dbReference type="ARBA" id="ARBA00022679"/>
    </source>
</evidence>
<evidence type="ECO:0000256" key="8">
    <source>
        <dbReference type="ARBA" id="ARBA00022777"/>
    </source>
</evidence>
<dbReference type="EC" id="2.7.13.3" evidence="3"/>
<dbReference type="Gene3D" id="1.20.120.620">
    <property type="entry name" value="Backbone structure of the membrane domain of e. Coli histidine kinase receptor kdpd"/>
    <property type="match status" value="1"/>
</dbReference>
<evidence type="ECO:0000313" key="16">
    <source>
        <dbReference type="Proteomes" id="UP000273982"/>
    </source>
</evidence>
<keyword evidence="9" id="KW-0067">ATP-binding</keyword>
<organism evidence="15 16">
    <name type="scientific">Methylocystis rosea</name>
    <dbReference type="NCBI Taxonomy" id="173366"/>
    <lineage>
        <taxon>Bacteria</taxon>
        <taxon>Pseudomonadati</taxon>
        <taxon>Pseudomonadota</taxon>
        <taxon>Alphaproteobacteria</taxon>
        <taxon>Hyphomicrobiales</taxon>
        <taxon>Methylocystaceae</taxon>
        <taxon>Methylocystis</taxon>
    </lineage>
</organism>
<evidence type="ECO:0000256" key="7">
    <source>
        <dbReference type="ARBA" id="ARBA00022741"/>
    </source>
</evidence>
<evidence type="ECO:0000256" key="4">
    <source>
        <dbReference type="ARBA" id="ARBA00022553"/>
    </source>
</evidence>
<dbReference type="Gene3D" id="3.30.565.10">
    <property type="entry name" value="Histidine kinase-like ATPase, C-terminal domain"/>
    <property type="match status" value="1"/>
</dbReference>
<keyword evidence="10 13" id="KW-1133">Transmembrane helix</keyword>
<dbReference type="InterPro" id="IPR025201">
    <property type="entry name" value="KdpD_TM"/>
</dbReference>
<name>A0A3G8MAI2_9HYPH</name>
<dbReference type="Pfam" id="PF13493">
    <property type="entry name" value="DUF4118"/>
    <property type="match status" value="1"/>
</dbReference>
<comment type="catalytic activity">
    <reaction evidence="1">
        <text>ATP + protein L-histidine = ADP + protein N-phospho-L-histidine.</text>
        <dbReference type="EC" id="2.7.13.3"/>
    </reaction>
</comment>
<evidence type="ECO:0000256" key="1">
    <source>
        <dbReference type="ARBA" id="ARBA00000085"/>
    </source>
</evidence>
<accession>A0A3G8MAI2</accession>
<protein>
    <recommendedName>
        <fullName evidence="3">histidine kinase</fullName>
        <ecNumber evidence="3">2.7.13.3</ecNumber>
    </recommendedName>
</protein>
<dbReference type="EMBL" id="CP034086">
    <property type="protein sequence ID" value="AZG78534.1"/>
    <property type="molecule type" value="Genomic_DNA"/>
</dbReference>
<feature type="transmembrane region" description="Helical" evidence="13">
    <location>
        <begin position="49"/>
        <end position="80"/>
    </location>
</feature>
<feature type="transmembrane region" description="Helical" evidence="13">
    <location>
        <begin position="92"/>
        <end position="113"/>
    </location>
</feature>
<evidence type="ECO:0000256" key="3">
    <source>
        <dbReference type="ARBA" id="ARBA00012438"/>
    </source>
</evidence>
<dbReference type="InterPro" id="IPR003594">
    <property type="entry name" value="HATPase_dom"/>
</dbReference>
<keyword evidence="7" id="KW-0547">Nucleotide-binding</keyword>
<evidence type="ECO:0000256" key="2">
    <source>
        <dbReference type="ARBA" id="ARBA00004141"/>
    </source>
</evidence>
<dbReference type="InterPro" id="IPR005467">
    <property type="entry name" value="His_kinase_dom"/>
</dbReference>
<dbReference type="Pfam" id="PF02518">
    <property type="entry name" value="HATPase_c"/>
    <property type="match status" value="1"/>
</dbReference>
<evidence type="ECO:0000256" key="10">
    <source>
        <dbReference type="ARBA" id="ARBA00022989"/>
    </source>
</evidence>
<keyword evidence="12 13" id="KW-0472">Membrane</keyword>
<keyword evidence="5" id="KW-0808">Transferase</keyword>
<dbReference type="GO" id="GO:0005524">
    <property type="term" value="F:ATP binding"/>
    <property type="evidence" value="ECO:0007669"/>
    <property type="project" value="UniProtKB-KW"/>
</dbReference>
<keyword evidence="4" id="KW-0597">Phosphoprotein</keyword>
<evidence type="ECO:0000256" key="12">
    <source>
        <dbReference type="ARBA" id="ARBA00023136"/>
    </source>
</evidence>
<evidence type="ECO:0000313" key="15">
    <source>
        <dbReference type="EMBL" id="AZG78534.1"/>
    </source>
</evidence>
<reference evidence="15 16" key="1">
    <citation type="submission" date="2018-11" db="EMBL/GenBank/DDBJ databases">
        <title>Genome squencing of methanotrophic bacteria isolated from alkaline groundwater in Korea.</title>
        <authorList>
            <person name="Nguyen L.N."/>
        </authorList>
    </citation>
    <scope>NUCLEOTIDE SEQUENCE [LARGE SCALE GENOMIC DNA]</scope>
    <source>
        <strain evidence="15 16">GW6</strain>
    </source>
</reference>
<dbReference type="KEGG" id="mros:EHO51_06120"/>
<proteinExistence type="predicted"/>
<keyword evidence="11" id="KW-0902">Two-component regulatory system</keyword>
<dbReference type="InterPro" id="IPR038318">
    <property type="entry name" value="KdpD_sf"/>
</dbReference>
<keyword evidence="6 13" id="KW-0812">Transmembrane</keyword>
<evidence type="ECO:0000256" key="6">
    <source>
        <dbReference type="ARBA" id="ARBA00022692"/>
    </source>
</evidence>
<dbReference type="GO" id="GO:0016020">
    <property type="term" value="C:membrane"/>
    <property type="evidence" value="ECO:0007669"/>
    <property type="project" value="UniProtKB-SubCell"/>
</dbReference>
<comment type="subcellular location">
    <subcellularLocation>
        <location evidence="2">Membrane</location>
        <topology evidence="2">Multi-pass membrane protein</topology>
    </subcellularLocation>
</comment>
<feature type="transmembrane region" description="Helical" evidence="13">
    <location>
        <begin position="20"/>
        <end position="37"/>
    </location>
</feature>
<evidence type="ECO:0000256" key="11">
    <source>
        <dbReference type="ARBA" id="ARBA00023012"/>
    </source>
</evidence>
<dbReference type="GO" id="GO:0000160">
    <property type="term" value="P:phosphorelay signal transduction system"/>
    <property type="evidence" value="ECO:0007669"/>
    <property type="project" value="UniProtKB-KW"/>
</dbReference>
<gene>
    <name evidence="15" type="ORF">EHO51_06120</name>
</gene>
<evidence type="ECO:0000256" key="13">
    <source>
        <dbReference type="SAM" id="Phobius"/>
    </source>
</evidence>
<dbReference type="InterPro" id="IPR036890">
    <property type="entry name" value="HATPase_C_sf"/>
</dbReference>
<feature type="domain" description="Histidine kinase" evidence="14">
    <location>
        <begin position="135"/>
        <end position="322"/>
    </location>
</feature>
<dbReference type="PANTHER" id="PTHR41523:SF8">
    <property type="entry name" value="ETHYLENE RESPONSE SENSOR PROTEIN"/>
    <property type="match status" value="1"/>
</dbReference>
<dbReference type="InterPro" id="IPR011495">
    <property type="entry name" value="Sig_transdc_His_kin_sub2_dim/P"/>
</dbReference>